<accession>A0AAV3XFI8</accession>
<reference evidence="2" key="1">
    <citation type="submission" date="2019-10" db="EMBL/GenBank/DDBJ databases">
        <title>Draft genome sequece of Microseira wollei NIES-4236.</title>
        <authorList>
            <person name="Yamaguchi H."/>
            <person name="Suzuki S."/>
            <person name="Kawachi M."/>
        </authorList>
    </citation>
    <scope>NUCLEOTIDE SEQUENCE</scope>
    <source>
        <strain evidence="2">NIES-4236</strain>
    </source>
</reference>
<dbReference type="RefSeq" id="WP_226587366.1">
    <property type="nucleotide sequence ID" value="NZ_BLAY01000111.1"/>
</dbReference>
<evidence type="ECO:0000313" key="3">
    <source>
        <dbReference type="Proteomes" id="UP001050975"/>
    </source>
</evidence>
<feature type="chain" id="PRO_5043461414" description="DUF2808 domain-containing protein" evidence="1">
    <location>
        <begin position="19"/>
        <end position="172"/>
    </location>
</feature>
<gene>
    <name evidence="2" type="ORF">MiSe_59610</name>
</gene>
<dbReference type="AlphaFoldDB" id="A0AAV3XFI8"/>
<evidence type="ECO:0008006" key="4">
    <source>
        <dbReference type="Google" id="ProtNLM"/>
    </source>
</evidence>
<proteinExistence type="predicted"/>
<feature type="signal peptide" evidence="1">
    <location>
        <begin position="1"/>
        <end position="18"/>
    </location>
</feature>
<sequence length="172" mass="19215">MVRLLLLLALAICTACNAAPLAEANHLQVSPVAETTMHSPTDISIRSVTLLAREDRMPPKGVRPQPNRDIGFASVFLRIENLRREDTTLTIRNVEIRNVSDNTLQVFSRPPQEIHSIPEEIRLTPLANAEIGFHFTNKTGYVGQDRVRAVVTYQIGEQVSVVMSDPVEVNRH</sequence>
<organism evidence="2 3">
    <name type="scientific">Microseira wollei NIES-4236</name>
    <dbReference type="NCBI Taxonomy" id="2530354"/>
    <lineage>
        <taxon>Bacteria</taxon>
        <taxon>Bacillati</taxon>
        <taxon>Cyanobacteriota</taxon>
        <taxon>Cyanophyceae</taxon>
        <taxon>Oscillatoriophycideae</taxon>
        <taxon>Aerosakkonematales</taxon>
        <taxon>Aerosakkonemataceae</taxon>
        <taxon>Microseira</taxon>
    </lineage>
</organism>
<dbReference type="EMBL" id="BLAY01000111">
    <property type="protein sequence ID" value="GET41149.1"/>
    <property type="molecule type" value="Genomic_DNA"/>
</dbReference>
<evidence type="ECO:0000313" key="2">
    <source>
        <dbReference type="EMBL" id="GET41149.1"/>
    </source>
</evidence>
<protein>
    <recommendedName>
        <fullName evidence="4">DUF2808 domain-containing protein</fullName>
    </recommendedName>
</protein>
<keyword evidence="1" id="KW-0732">Signal</keyword>
<evidence type="ECO:0000256" key="1">
    <source>
        <dbReference type="SAM" id="SignalP"/>
    </source>
</evidence>
<keyword evidence="3" id="KW-1185">Reference proteome</keyword>
<dbReference type="Proteomes" id="UP001050975">
    <property type="component" value="Unassembled WGS sequence"/>
</dbReference>
<comment type="caution">
    <text evidence="2">The sequence shown here is derived from an EMBL/GenBank/DDBJ whole genome shotgun (WGS) entry which is preliminary data.</text>
</comment>
<name>A0AAV3XFI8_9CYAN</name>